<dbReference type="EnsemblPlants" id="OBART05G09320.7">
    <property type="protein sequence ID" value="OBART05G09320.7"/>
    <property type="gene ID" value="OBART05G09320"/>
</dbReference>
<evidence type="ECO:0000256" key="1">
    <source>
        <dbReference type="SAM" id="MobiDB-lite"/>
    </source>
</evidence>
<evidence type="ECO:0000313" key="2">
    <source>
        <dbReference type="EnsemblPlants" id="OBART05G09320.7"/>
    </source>
</evidence>
<reference evidence="2" key="1">
    <citation type="journal article" date="2009" name="Rice">
        <title>De Novo Next Generation Sequencing of Plant Genomes.</title>
        <authorList>
            <person name="Rounsley S."/>
            <person name="Marri P.R."/>
            <person name="Yu Y."/>
            <person name="He R."/>
            <person name="Sisneros N."/>
            <person name="Goicoechea J.L."/>
            <person name="Lee S.J."/>
            <person name="Angelova A."/>
            <person name="Kudrna D."/>
            <person name="Luo M."/>
            <person name="Affourtit J."/>
            <person name="Desany B."/>
            <person name="Knight J."/>
            <person name="Niazi F."/>
            <person name="Egholm M."/>
            <person name="Wing R.A."/>
        </authorList>
    </citation>
    <scope>NUCLEOTIDE SEQUENCE [LARGE SCALE GENOMIC DNA]</scope>
    <source>
        <strain evidence="2">cv. IRGC 105608</strain>
    </source>
</reference>
<dbReference type="AlphaFoldDB" id="A0A0D3G596"/>
<keyword evidence="3" id="KW-1185">Reference proteome</keyword>
<evidence type="ECO:0000313" key="3">
    <source>
        <dbReference type="Proteomes" id="UP000026960"/>
    </source>
</evidence>
<protein>
    <submittedName>
        <fullName evidence="2">Uncharacterized protein</fullName>
    </submittedName>
</protein>
<accession>A0A0D3G596</accession>
<proteinExistence type="predicted"/>
<feature type="region of interest" description="Disordered" evidence="1">
    <location>
        <begin position="88"/>
        <end position="151"/>
    </location>
</feature>
<sequence length="248" mass="27565">MDFNWIHPQIAEDVISGTETLHHHRPRPPRPRGAAAASAAATRRLLEGGEDACAGEEAEELLLRGAHGADELAVHAVAEARGHVEREQCGVQAARRAERRQEGGVGGVAQRPSEARKGGGSGARRGSCSRSRRRRRKADRLGRAPPRRGTWRAAAAMATSRQAVPRVRRRRQDPVPQRHVRLLELRRNIRRRRPPARLPARALLPLGAALRLPRLAADAPRPPRRRHVVGVDLEWGEMDWGSELNPYR</sequence>
<feature type="region of interest" description="Disordered" evidence="1">
    <location>
        <begin position="16"/>
        <end position="35"/>
    </location>
</feature>
<reference evidence="2" key="2">
    <citation type="submission" date="2015-03" db="UniProtKB">
        <authorList>
            <consortium name="EnsemblPlants"/>
        </authorList>
    </citation>
    <scope>IDENTIFICATION</scope>
</reference>
<organism evidence="2">
    <name type="scientific">Oryza barthii</name>
    <dbReference type="NCBI Taxonomy" id="65489"/>
    <lineage>
        <taxon>Eukaryota</taxon>
        <taxon>Viridiplantae</taxon>
        <taxon>Streptophyta</taxon>
        <taxon>Embryophyta</taxon>
        <taxon>Tracheophyta</taxon>
        <taxon>Spermatophyta</taxon>
        <taxon>Magnoliopsida</taxon>
        <taxon>Liliopsida</taxon>
        <taxon>Poales</taxon>
        <taxon>Poaceae</taxon>
        <taxon>BOP clade</taxon>
        <taxon>Oryzoideae</taxon>
        <taxon>Oryzeae</taxon>
        <taxon>Oryzinae</taxon>
        <taxon>Oryza</taxon>
    </lineage>
</organism>
<name>A0A0D3G596_9ORYZ</name>
<dbReference type="Proteomes" id="UP000026960">
    <property type="component" value="Chromosome 5"/>
</dbReference>
<dbReference type="Gramene" id="OBART05G09320.7">
    <property type="protein sequence ID" value="OBART05G09320.7"/>
    <property type="gene ID" value="OBART05G09320"/>
</dbReference>
<dbReference type="HOGENOM" id="CLU_1121556_0_0_1"/>